<organism evidence="1 2">
    <name type="scientific">Vibrio parahaemolyticus</name>
    <dbReference type="NCBI Taxonomy" id="670"/>
    <lineage>
        <taxon>Bacteria</taxon>
        <taxon>Pseudomonadati</taxon>
        <taxon>Pseudomonadota</taxon>
        <taxon>Gammaproteobacteria</taxon>
        <taxon>Vibrionales</taxon>
        <taxon>Vibrionaceae</taxon>
        <taxon>Vibrio</taxon>
    </lineage>
</organism>
<dbReference type="EMBL" id="JAUHGG010000003">
    <property type="protein sequence ID" value="MDS1821244.1"/>
    <property type="molecule type" value="Genomic_DNA"/>
</dbReference>
<evidence type="ECO:0000313" key="1">
    <source>
        <dbReference type="EMBL" id="MDS1821244.1"/>
    </source>
</evidence>
<name>A0AAW8PYZ3_VIBPH</name>
<reference evidence="1" key="1">
    <citation type="submission" date="2023-06" db="EMBL/GenBank/DDBJ databases">
        <title>Genomic Diversity of Vibrio spp. and Metagenomic Analysis of Pathogens in Florida Gulf Coastal Waters Following Hurricane Ian.</title>
        <authorList>
            <person name="Brumfield K.D."/>
        </authorList>
    </citation>
    <scope>NUCLEOTIDE SEQUENCE</scope>
    <source>
        <strain evidence="1">WBS2B-138</strain>
    </source>
</reference>
<dbReference type="AlphaFoldDB" id="A0AAW8PYZ3"/>
<gene>
    <name evidence="1" type="ORF">QX249_11270</name>
</gene>
<proteinExistence type="predicted"/>
<comment type="caution">
    <text evidence="1">The sequence shown here is derived from an EMBL/GenBank/DDBJ whole genome shotgun (WGS) entry which is preliminary data.</text>
</comment>
<accession>A0AAW8PYZ3</accession>
<sequence>MTKKISEVAENLIAILKSGINDFASVNFRVDEVHGDTGRFELVGFFRPNDSETDPKLAFDTMFRRECEPNEEPRVCIQITCFTQGEVVSDVYFERLTSSLFLSTKKRQVNLGSTDTAKQEDLNAHYKPVKQAFKTYLKAIIKETVAAHKTEIAKGNQLAGISAAFDSVDSEIIEVKNMRSDFFLSKNKQVKATVSPTQSSVPNQCNINIKNIELTPDKVKLLYDLLS</sequence>
<dbReference type="Proteomes" id="UP001253193">
    <property type="component" value="Unassembled WGS sequence"/>
</dbReference>
<evidence type="ECO:0000313" key="2">
    <source>
        <dbReference type="Proteomes" id="UP001253193"/>
    </source>
</evidence>
<dbReference type="RefSeq" id="WP_311020115.1">
    <property type="nucleotide sequence ID" value="NZ_JAUHGG010000003.1"/>
</dbReference>
<protein>
    <submittedName>
        <fullName evidence="1">Uncharacterized protein</fullName>
    </submittedName>
</protein>